<dbReference type="GO" id="GO:0009294">
    <property type="term" value="P:DNA-mediated transformation"/>
    <property type="evidence" value="ECO:0007669"/>
    <property type="project" value="InterPro"/>
</dbReference>
<dbReference type="OrthoDB" id="9785707at2"/>
<evidence type="ECO:0000259" key="2">
    <source>
        <dbReference type="Pfam" id="PF02481"/>
    </source>
</evidence>
<comment type="caution">
    <text evidence="3">The sequence shown here is derived from an EMBL/GenBank/DDBJ whole genome shotgun (WGS) entry which is preliminary data.</text>
</comment>
<organism evidence="3 4">
    <name type="scientific">Leptospira barantonii</name>
    <dbReference type="NCBI Taxonomy" id="2023184"/>
    <lineage>
        <taxon>Bacteria</taxon>
        <taxon>Pseudomonadati</taxon>
        <taxon>Spirochaetota</taxon>
        <taxon>Spirochaetia</taxon>
        <taxon>Leptospirales</taxon>
        <taxon>Leptospiraceae</taxon>
        <taxon>Leptospira</taxon>
    </lineage>
</organism>
<dbReference type="PANTHER" id="PTHR43022:SF1">
    <property type="entry name" value="PROTEIN SMF"/>
    <property type="match status" value="1"/>
</dbReference>
<sequence>MNPLVLSDSIVSKICYKNRIFEKYDSWGEFNEVIKRSVPASVLKNAKDTSEKILSDLSKTGFSVLCFFDPEYPAGLKQIYDPPLILFYKGNLKILNQSLAAVVGTRNPSPISTFASELFPSYLKKNGFSGIVSGLAKGIDATTMNSALDETLDVIGVMGTGPETEYPRENKSLYQRMKSSERTLILTEYPPGHKVLKYSFPKRNRIVTGLAESVFIVEAPQKSGAISSAHNALEQNRRIFIFSDPLQTKNQGGEILIQDGADVLSLNDISLGMREVFHLNDLLPDSQSKIPGMLAELSKKRFSGEWKPIGSGYYARKTSFQPVLPGFEPGPRLVPGSL</sequence>
<accession>A0A5F2AYZ5</accession>
<comment type="similarity">
    <text evidence="1">Belongs to the DprA/Smf family.</text>
</comment>
<evidence type="ECO:0000313" key="3">
    <source>
        <dbReference type="EMBL" id="TGL94314.1"/>
    </source>
</evidence>
<dbReference type="AlphaFoldDB" id="A0A5F2AYZ5"/>
<dbReference type="InterPro" id="IPR057666">
    <property type="entry name" value="DrpA_SLOG"/>
</dbReference>
<proteinExistence type="inferred from homology"/>
<dbReference type="SUPFAM" id="SSF102405">
    <property type="entry name" value="MCP/YpsA-like"/>
    <property type="match status" value="1"/>
</dbReference>
<dbReference type="Proteomes" id="UP000298429">
    <property type="component" value="Unassembled WGS sequence"/>
</dbReference>
<reference evidence="3 4" key="1">
    <citation type="journal article" date="2019" name="PLoS Negl. Trop. Dis.">
        <title>Revisiting the worldwide diversity of Leptospira species in the environment.</title>
        <authorList>
            <person name="Vincent A.T."/>
            <person name="Schiettekatte O."/>
            <person name="Bourhy P."/>
            <person name="Veyrier F.J."/>
            <person name="Picardeau M."/>
        </authorList>
    </citation>
    <scope>NUCLEOTIDE SEQUENCE [LARGE SCALE GENOMIC DNA]</scope>
    <source>
        <strain evidence="3 4">201702444</strain>
    </source>
</reference>
<dbReference type="PANTHER" id="PTHR43022">
    <property type="entry name" value="PROTEIN SMF"/>
    <property type="match status" value="1"/>
</dbReference>
<dbReference type="Pfam" id="PF02481">
    <property type="entry name" value="DNA_processg_A"/>
    <property type="match status" value="1"/>
</dbReference>
<feature type="domain" description="Smf/DprA SLOG" evidence="2">
    <location>
        <begin position="64"/>
        <end position="265"/>
    </location>
</feature>
<protein>
    <submittedName>
        <fullName evidence="3">DNA-protecting protein DprA</fullName>
    </submittedName>
</protein>
<dbReference type="NCBIfam" id="TIGR00732">
    <property type="entry name" value="dprA"/>
    <property type="match status" value="1"/>
</dbReference>
<evidence type="ECO:0000256" key="1">
    <source>
        <dbReference type="ARBA" id="ARBA00006525"/>
    </source>
</evidence>
<name>A0A5F2AYZ5_9LEPT</name>
<dbReference type="EMBL" id="RQGN01000097">
    <property type="protein sequence ID" value="TGL94314.1"/>
    <property type="molecule type" value="Genomic_DNA"/>
</dbReference>
<dbReference type="Gene3D" id="3.40.50.450">
    <property type="match status" value="1"/>
</dbReference>
<evidence type="ECO:0000313" key="4">
    <source>
        <dbReference type="Proteomes" id="UP000298429"/>
    </source>
</evidence>
<dbReference type="RefSeq" id="WP_135672136.1">
    <property type="nucleotide sequence ID" value="NZ_RQGN01000097.1"/>
</dbReference>
<gene>
    <name evidence="3" type="primary">dprA</name>
    <name evidence="3" type="ORF">EHQ76_17315</name>
</gene>
<dbReference type="InterPro" id="IPR003488">
    <property type="entry name" value="DprA"/>
</dbReference>